<evidence type="ECO:0000256" key="7">
    <source>
        <dbReference type="SAM" id="Phobius"/>
    </source>
</evidence>
<dbReference type="CDD" id="cd17321">
    <property type="entry name" value="MFS_MMR_MDR_like"/>
    <property type="match status" value="1"/>
</dbReference>
<feature type="transmembrane region" description="Helical" evidence="7">
    <location>
        <begin position="467"/>
        <end position="489"/>
    </location>
</feature>
<name>A0A1S1RC76_9ACTN</name>
<dbReference type="PANTHER" id="PTHR42718:SF46">
    <property type="entry name" value="BLR6921 PROTEIN"/>
    <property type="match status" value="1"/>
</dbReference>
<dbReference type="Gene3D" id="1.20.1720.10">
    <property type="entry name" value="Multidrug resistance protein D"/>
    <property type="match status" value="1"/>
</dbReference>
<feature type="domain" description="Major facilitator superfamily (MFS) profile" evidence="8">
    <location>
        <begin position="22"/>
        <end position="493"/>
    </location>
</feature>
<evidence type="ECO:0000256" key="6">
    <source>
        <dbReference type="ARBA" id="ARBA00023136"/>
    </source>
</evidence>
<feature type="transmembrane region" description="Helical" evidence="7">
    <location>
        <begin position="147"/>
        <end position="170"/>
    </location>
</feature>
<dbReference type="InterPro" id="IPR036259">
    <property type="entry name" value="MFS_trans_sf"/>
</dbReference>
<keyword evidence="6 7" id="KW-0472">Membrane</keyword>
<feature type="transmembrane region" description="Helical" evidence="7">
    <location>
        <begin position="21"/>
        <end position="40"/>
    </location>
</feature>
<dbReference type="AlphaFoldDB" id="A0A1S1RC76"/>
<proteinExistence type="predicted"/>
<gene>
    <name evidence="9" type="ORF">CC117_12630</name>
</gene>
<evidence type="ECO:0000256" key="3">
    <source>
        <dbReference type="ARBA" id="ARBA00022475"/>
    </source>
</evidence>
<feature type="transmembrane region" description="Helical" evidence="7">
    <location>
        <begin position="254"/>
        <end position="277"/>
    </location>
</feature>
<feature type="transmembrane region" description="Helical" evidence="7">
    <location>
        <begin position="333"/>
        <end position="351"/>
    </location>
</feature>
<sequence length="532" mass="54403">MTIPGRNSEGPAAQSAGRSRLVLTAVATAAFVVAMDNTVLNVALPTLQSELGLSVSELEWVATSYILSFSTLLLVGGRLTDLHGRRPMFLLGLAVFVGSSAVAGSATSGDILIAARLVQGGGAALIMPATLAVLATDVDNRGRQLGAGVWTAAVALALALGPVTGGIVAQHWHWRWIFYLNVPVGLAALVVGLRALPTQPAPRATRPSLRSRGGRPKLDLSKLDLSKLDLPGLLTSGVALFAITYALLQGPEHGYTSFLSLTMLALAVAATVLFVLVERVVPDPMVEMSLFRHPVFSGGTVAQVLWGLGINGVFFFTSLFLQDVLGFSPTRAGMAFIPVAVLLVLTVPVAAKLSATAGAHWTVAGGLAVVAVGLVLVSRAGVGSDFLDLLPGLACIGAGSALTTPLTERMLAVTAGGRSGMASAVVSAAREVSGVFGIALTGAILLTRQESALAAGALPADAFVSGYALALQVAAGLVALGAAVSLVSLHPSAIARHLRRLPAPAETTCLRDYAGVDPSPDAELPGVAHRFL</sequence>
<reference evidence="10" key="1">
    <citation type="submission" date="2016-07" db="EMBL/GenBank/DDBJ databases">
        <title>Sequence Frankia sp. strain CcI1.17.</title>
        <authorList>
            <person name="Ghodhbane-Gtari F."/>
            <person name="Swanson E."/>
            <person name="Gueddou A."/>
            <person name="Morris K."/>
            <person name="Hezbri K."/>
            <person name="Ktari A."/>
            <person name="Nouioui I."/>
            <person name="Abebe-Akele F."/>
            <person name="Simpson S."/>
            <person name="Thomas K."/>
            <person name="Gtari M."/>
            <person name="Tisa L.S."/>
            <person name="Hurst S."/>
        </authorList>
    </citation>
    <scope>NUCLEOTIDE SEQUENCE [LARGE SCALE GENOMIC DNA]</scope>
    <source>
        <strain evidence="10">Cc1.17</strain>
    </source>
</reference>
<dbReference type="Pfam" id="PF07690">
    <property type="entry name" value="MFS_1"/>
    <property type="match status" value="1"/>
</dbReference>
<dbReference type="InterPro" id="IPR020846">
    <property type="entry name" value="MFS_dom"/>
</dbReference>
<dbReference type="SUPFAM" id="SSF103473">
    <property type="entry name" value="MFS general substrate transporter"/>
    <property type="match status" value="1"/>
</dbReference>
<comment type="caution">
    <text evidence="9">The sequence shown here is derived from an EMBL/GenBank/DDBJ whole genome shotgun (WGS) entry which is preliminary data.</text>
</comment>
<accession>A0A1S1RC76</accession>
<feature type="transmembrane region" description="Helical" evidence="7">
    <location>
        <begin position="89"/>
        <end position="107"/>
    </location>
</feature>
<keyword evidence="5 7" id="KW-1133">Transmembrane helix</keyword>
<dbReference type="GO" id="GO:0005886">
    <property type="term" value="C:plasma membrane"/>
    <property type="evidence" value="ECO:0007669"/>
    <property type="project" value="UniProtKB-SubCell"/>
</dbReference>
<dbReference type="Proteomes" id="UP000179627">
    <property type="component" value="Unassembled WGS sequence"/>
</dbReference>
<dbReference type="PRINTS" id="PR01036">
    <property type="entry name" value="TCRTETB"/>
</dbReference>
<dbReference type="PANTHER" id="PTHR42718">
    <property type="entry name" value="MAJOR FACILITATOR SUPERFAMILY MULTIDRUG TRANSPORTER MFSC"/>
    <property type="match status" value="1"/>
</dbReference>
<keyword evidence="3" id="KW-1003">Cell membrane</keyword>
<evidence type="ECO:0000256" key="4">
    <source>
        <dbReference type="ARBA" id="ARBA00022692"/>
    </source>
</evidence>
<evidence type="ECO:0000313" key="9">
    <source>
        <dbReference type="EMBL" id="OHV42394.1"/>
    </source>
</evidence>
<keyword evidence="10" id="KW-1185">Reference proteome</keyword>
<dbReference type="InterPro" id="IPR011701">
    <property type="entry name" value="MFS"/>
</dbReference>
<evidence type="ECO:0000259" key="8">
    <source>
        <dbReference type="PROSITE" id="PS50850"/>
    </source>
</evidence>
<dbReference type="EMBL" id="MBLM01000047">
    <property type="protein sequence ID" value="OHV42394.1"/>
    <property type="molecule type" value="Genomic_DNA"/>
</dbReference>
<feature type="transmembrane region" description="Helical" evidence="7">
    <location>
        <begin position="230"/>
        <end position="248"/>
    </location>
</feature>
<dbReference type="OrthoDB" id="3218494at2"/>
<keyword evidence="4 7" id="KW-0812">Transmembrane</keyword>
<feature type="transmembrane region" description="Helical" evidence="7">
    <location>
        <begin position="113"/>
        <end position="135"/>
    </location>
</feature>
<organism evidence="9 10">
    <name type="scientific">Parafrankia colletiae</name>
    <dbReference type="NCBI Taxonomy" id="573497"/>
    <lineage>
        <taxon>Bacteria</taxon>
        <taxon>Bacillati</taxon>
        <taxon>Actinomycetota</taxon>
        <taxon>Actinomycetes</taxon>
        <taxon>Frankiales</taxon>
        <taxon>Frankiaceae</taxon>
        <taxon>Parafrankia</taxon>
    </lineage>
</organism>
<keyword evidence="2" id="KW-0813">Transport</keyword>
<evidence type="ECO:0000256" key="5">
    <source>
        <dbReference type="ARBA" id="ARBA00022989"/>
    </source>
</evidence>
<dbReference type="Gene3D" id="1.20.1250.20">
    <property type="entry name" value="MFS general substrate transporter like domains"/>
    <property type="match status" value="1"/>
</dbReference>
<protein>
    <submittedName>
        <fullName evidence="9">Multidrug MFS transporter</fullName>
    </submittedName>
</protein>
<dbReference type="PROSITE" id="PS50850">
    <property type="entry name" value="MFS"/>
    <property type="match status" value="1"/>
</dbReference>
<feature type="transmembrane region" description="Helical" evidence="7">
    <location>
        <begin position="358"/>
        <end position="377"/>
    </location>
</feature>
<evidence type="ECO:0000256" key="1">
    <source>
        <dbReference type="ARBA" id="ARBA00004651"/>
    </source>
</evidence>
<evidence type="ECO:0000256" key="2">
    <source>
        <dbReference type="ARBA" id="ARBA00022448"/>
    </source>
</evidence>
<feature type="transmembrane region" description="Helical" evidence="7">
    <location>
        <begin position="60"/>
        <end position="77"/>
    </location>
</feature>
<dbReference type="GO" id="GO:0022857">
    <property type="term" value="F:transmembrane transporter activity"/>
    <property type="evidence" value="ECO:0007669"/>
    <property type="project" value="InterPro"/>
</dbReference>
<evidence type="ECO:0000313" key="10">
    <source>
        <dbReference type="Proteomes" id="UP000179627"/>
    </source>
</evidence>
<feature type="transmembrane region" description="Helical" evidence="7">
    <location>
        <begin position="298"/>
        <end position="321"/>
    </location>
</feature>
<comment type="subcellular location">
    <subcellularLocation>
        <location evidence="1">Cell membrane</location>
        <topology evidence="1">Multi-pass membrane protein</topology>
    </subcellularLocation>
</comment>
<feature type="transmembrane region" description="Helical" evidence="7">
    <location>
        <begin position="176"/>
        <end position="196"/>
    </location>
</feature>